<dbReference type="PANTHER" id="PTHR48478:SF1">
    <property type="entry name" value="LECTIN-LIKE"/>
    <property type="match status" value="1"/>
</dbReference>
<keyword evidence="3" id="KW-1185">Reference proteome</keyword>
<evidence type="ECO:0000313" key="2">
    <source>
        <dbReference type="EMBL" id="KAE9449769.1"/>
    </source>
</evidence>
<dbReference type="EMBL" id="QEFC01003122">
    <property type="protein sequence ID" value="KAE9449769.1"/>
    <property type="molecule type" value="Genomic_DNA"/>
</dbReference>
<dbReference type="InterPro" id="IPR052147">
    <property type="entry name" value="PP2-like/Lectin"/>
</dbReference>
<proteinExistence type="predicted"/>
<gene>
    <name evidence="2" type="ORF">C3L33_18333</name>
</gene>
<reference evidence="2 3" key="1">
    <citation type="journal article" date="2019" name="Genome Biol. Evol.">
        <title>The Rhododendron genome and chromosomal organization provide insight into shared whole-genome duplications across the heath family (Ericaceae).</title>
        <authorList>
            <person name="Soza V.L."/>
            <person name="Lindsley D."/>
            <person name="Waalkes A."/>
            <person name="Ramage E."/>
            <person name="Patwardhan R.P."/>
            <person name="Burton J.N."/>
            <person name="Adey A."/>
            <person name="Kumar A."/>
            <person name="Qiu R."/>
            <person name="Shendure J."/>
            <person name="Hall B."/>
        </authorList>
    </citation>
    <scope>NUCLEOTIDE SEQUENCE [LARGE SCALE GENOMIC DNA]</scope>
    <source>
        <strain evidence="2">RSF 1966-606</strain>
    </source>
</reference>
<evidence type="ECO:0000313" key="3">
    <source>
        <dbReference type="Proteomes" id="UP000428333"/>
    </source>
</evidence>
<comment type="caution">
    <text evidence="2">The sequence shown here is derived from an EMBL/GenBank/DDBJ whole genome shotgun (WGS) entry which is preliminary data.</text>
</comment>
<sequence length="307" mass="34967">MPNKITQMPNYSALENQQNNPNIKLSWNDCREGRGTLESQSAILRIKRTARKRSRNKQNNKWKTANQPAVSTTNRQTRTPSPPKHGRTTQERTHKRQTAIEEQIIDQKPKPREVSKPELFVRLLETRSQRRNCDPLAETIPVDLSDGRQTAGIAGRAAGIMCVSVGEASGTEIGEGIEVAKLVKVSWFNIKGNFRTINLSPGTLYEIVFEVKKFVGQFNSDFNFDLIIKPQHSKALTHTESLEGKPLEKWFELVVGEFRMSPEYVGNMEFGVKKHDIYWKSGVVVKCAIIRPKKQPHEIWDAIEIYA</sequence>
<organism evidence="2 3">
    <name type="scientific">Rhododendron williamsianum</name>
    <dbReference type="NCBI Taxonomy" id="262921"/>
    <lineage>
        <taxon>Eukaryota</taxon>
        <taxon>Viridiplantae</taxon>
        <taxon>Streptophyta</taxon>
        <taxon>Embryophyta</taxon>
        <taxon>Tracheophyta</taxon>
        <taxon>Spermatophyta</taxon>
        <taxon>Magnoliopsida</taxon>
        <taxon>eudicotyledons</taxon>
        <taxon>Gunneridae</taxon>
        <taxon>Pentapetalae</taxon>
        <taxon>asterids</taxon>
        <taxon>Ericales</taxon>
        <taxon>Ericaceae</taxon>
        <taxon>Ericoideae</taxon>
        <taxon>Rhodoreae</taxon>
        <taxon>Rhododendron</taxon>
    </lineage>
</organism>
<dbReference type="Pfam" id="PF14299">
    <property type="entry name" value="PP2"/>
    <property type="match status" value="1"/>
</dbReference>
<dbReference type="PANTHER" id="PTHR48478">
    <property type="entry name" value="LECTIN-LIKE"/>
    <property type="match status" value="1"/>
</dbReference>
<dbReference type="InterPro" id="IPR025886">
    <property type="entry name" value="PP2-like"/>
</dbReference>
<feature type="region of interest" description="Disordered" evidence="1">
    <location>
        <begin position="49"/>
        <end position="112"/>
    </location>
</feature>
<evidence type="ECO:0000256" key="1">
    <source>
        <dbReference type="SAM" id="MobiDB-lite"/>
    </source>
</evidence>
<dbReference type="AlphaFoldDB" id="A0A6A4L3G8"/>
<feature type="compositionally biased region" description="Basic residues" evidence="1">
    <location>
        <begin position="49"/>
        <end position="60"/>
    </location>
</feature>
<dbReference type="GO" id="GO:0030246">
    <property type="term" value="F:carbohydrate binding"/>
    <property type="evidence" value="ECO:0007669"/>
    <property type="project" value="InterPro"/>
</dbReference>
<dbReference type="Proteomes" id="UP000428333">
    <property type="component" value="Linkage Group LG11"/>
</dbReference>
<accession>A0A6A4L3G8</accession>
<feature type="non-terminal residue" evidence="2">
    <location>
        <position position="1"/>
    </location>
</feature>
<name>A0A6A4L3G8_9ERIC</name>
<protein>
    <submittedName>
        <fullName evidence="2">Uncharacterized protein</fullName>
    </submittedName>
</protein>
<feature type="compositionally biased region" description="Polar residues" evidence="1">
    <location>
        <begin position="61"/>
        <end position="79"/>
    </location>
</feature>
<dbReference type="OrthoDB" id="533833at2759"/>